<gene>
    <name evidence="6" type="ORF">ADUPG1_001579</name>
</gene>
<dbReference type="InterPro" id="IPR000477">
    <property type="entry name" value="RT_dom"/>
</dbReference>
<evidence type="ECO:0000313" key="7">
    <source>
        <dbReference type="Proteomes" id="UP001057375"/>
    </source>
</evidence>
<reference evidence="6" key="1">
    <citation type="submission" date="2022-03" db="EMBL/GenBank/DDBJ databases">
        <title>Draft genome sequence of Aduncisulcus paluster, a free-living microaerophilic Fornicata.</title>
        <authorList>
            <person name="Yuyama I."/>
            <person name="Kume K."/>
            <person name="Tamura T."/>
            <person name="Inagaki Y."/>
            <person name="Hashimoto T."/>
        </authorList>
    </citation>
    <scope>NUCLEOTIDE SEQUENCE</scope>
    <source>
        <strain evidence="6">NY0171</strain>
    </source>
</reference>
<dbReference type="Gene3D" id="3.30.70.270">
    <property type="match status" value="1"/>
</dbReference>
<evidence type="ECO:0000259" key="5">
    <source>
        <dbReference type="PROSITE" id="PS50878"/>
    </source>
</evidence>
<keyword evidence="1" id="KW-0808">Transferase</keyword>
<dbReference type="PANTHER" id="PTHR37984">
    <property type="entry name" value="PROTEIN CBG26694"/>
    <property type="match status" value="1"/>
</dbReference>
<keyword evidence="4" id="KW-0255">Endonuclease</keyword>
<feature type="non-terminal residue" evidence="6">
    <location>
        <position position="1"/>
    </location>
</feature>
<comment type="caution">
    <text evidence="6">The sequence shown here is derived from an EMBL/GenBank/DDBJ whole genome shotgun (WGS) entry which is preliminary data.</text>
</comment>
<dbReference type="CDD" id="cd00303">
    <property type="entry name" value="retropepsin_like"/>
    <property type="match status" value="1"/>
</dbReference>
<dbReference type="EMBL" id="BQXS01001410">
    <property type="protein sequence ID" value="GKT30589.1"/>
    <property type="molecule type" value="Genomic_DNA"/>
</dbReference>
<dbReference type="SUPFAM" id="SSF56672">
    <property type="entry name" value="DNA/RNA polymerases"/>
    <property type="match status" value="1"/>
</dbReference>
<keyword evidence="3" id="KW-0540">Nuclease</keyword>
<dbReference type="PROSITE" id="PS50878">
    <property type="entry name" value="RT_POL"/>
    <property type="match status" value="1"/>
</dbReference>
<keyword evidence="2" id="KW-0548">Nucleotidyltransferase</keyword>
<feature type="domain" description="Reverse transcriptase" evidence="5">
    <location>
        <begin position="259"/>
        <end position="437"/>
    </location>
</feature>
<dbReference type="InterPro" id="IPR050951">
    <property type="entry name" value="Retrovirus_Pol_polyprotein"/>
</dbReference>
<dbReference type="CDD" id="cd01647">
    <property type="entry name" value="RT_LTR"/>
    <property type="match status" value="1"/>
</dbReference>
<keyword evidence="7" id="KW-1185">Reference proteome</keyword>
<dbReference type="InterPro" id="IPR043128">
    <property type="entry name" value="Rev_trsase/Diguanyl_cyclase"/>
</dbReference>
<organism evidence="6 7">
    <name type="scientific">Aduncisulcus paluster</name>
    <dbReference type="NCBI Taxonomy" id="2918883"/>
    <lineage>
        <taxon>Eukaryota</taxon>
        <taxon>Metamonada</taxon>
        <taxon>Carpediemonas-like organisms</taxon>
        <taxon>Aduncisulcus</taxon>
    </lineage>
</organism>
<protein>
    <recommendedName>
        <fullName evidence="5">Reverse transcriptase domain-containing protein</fullName>
    </recommendedName>
</protein>
<evidence type="ECO:0000313" key="6">
    <source>
        <dbReference type="EMBL" id="GKT30589.1"/>
    </source>
</evidence>
<evidence type="ECO:0000256" key="4">
    <source>
        <dbReference type="ARBA" id="ARBA00022759"/>
    </source>
</evidence>
<name>A0ABQ5KDH0_9EUKA</name>
<evidence type="ECO:0000256" key="3">
    <source>
        <dbReference type="ARBA" id="ARBA00022722"/>
    </source>
</evidence>
<accession>A0ABQ5KDH0</accession>
<proteinExistence type="predicted"/>
<dbReference type="Proteomes" id="UP001057375">
    <property type="component" value="Unassembled WGS sequence"/>
</dbReference>
<dbReference type="PANTHER" id="PTHR37984:SF5">
    <property type="entry name" value="PROTEIN NYNRIN-LIKE"/>
    <property type="match status" value="1"/>
</dbReference>
<dbReference type="Gene3D" id="2.40.70.10">
    <property type="entry name" value="Acid Proteases"/>
    <property type="match status" value="1"/>
</dbReference>
<feature type="non-terminal residue" evidence="6">
    <location>
        <position position="488"/>
    </location>
</feature>
<dbReference type="Gene3D" id="3.10.10.10">
    <property type="entry name" value="HIV Type 1 Reverse Transcriptase, subunit A, domain 1"/>
    <property type="match status" value="1"/>
</dbReference>
<evidence type="ECO:0000256" key="1">
    <source>
        <dbReference type="ARBA" id="ARBA00022679"/>
    </source>
</evidence>
<sequence>ARAQSKILVRNQEGQEVSMIALMDTGSNINLLSSTAAEKYHLLPREFKKDLKYKILGVASTTLKPLGEVKLPVAIKRVGEEKMTRKTIPFWVCESLSTGDDVILGFKAATALGAIQLMVTPEKGEESEEASSSVKGPEDDVDDWIREAEELAKTFKCAALHSSRPKKVAAQAKGLSKEELGQQIEAALNSKHNYCYPLILKIHCRYAHVFDLSELPPARYKPFKVILQDGAEVKKSSLRQIPWTKGPLLEEELSKLKKMGTIIEIKHETRYVSAIVLAPKGDGIRLCVDYRPLNAATVTLHRAVARVDEVVRMLHGKKLFIILDLKSGYHQVLVEEESRELTTFITKFGTFQYVRMPFGLKNAPAYFTMMLEDILVGLVRVSCLIYIDDIIVFGENLPELISNYVKVLDRLSKANMKVNVLKMQLVCEEVKYLGYMISGKGIAASEEKIEQLDKLQVITNKSELKSLLGLAAYLSPFIPCYAARTKCL</sequence>
<dbReference type="Pfam" id="PF00078">
    <property type="entry name" value="RVT_1"/>
    <property type="match status" value="1"/>
</dbReference>
<dbReference type="InterPro" id="IPR021109">
    <property type="entry name" value="Peptidase_aspartic_dom_sf"/>
</dbReference>
<evidence type="ECO:0000256" key="2">
    <source>
        <dbReference type="ARBA" id="ARBA00022695"/>
    </source>
</evidence>
<keyword evidence="4" id="KW-0378">Hydrolase</keyword>
<dbReference type="InterPro" id="IPR043502">
    <property type="entry name" value="DNA/RNA_pol_sf"/>
</dbReference>